<proteinExistence type="predicted"/>
<accession>A0ABS0XSS2</accession>
<dbReference type="Pfam" id="PF07077">
    <property type="entry name" value="DUF1345"/>
    <property type="match status" value="1"/>
</dbReference>
<keyword evidence="1" id="KW-1133">Transmembrane helix</keyword>
<dbReference type="Proteomes" id="UP000640426">
    <property type="component" value="Unassembled WGS sequence"/>
</dbReference>
<feature type="transmembrane region" description="Helical" evidence="1">
    <location>
        <begin position="86"/>
        <end position="104"/>
    </location>
</feature>
<keyword evidence="3" id="KW-1185">Reference proteome</keyword>
<dbReference type="EMBL" id="JAELXS010000008">
    <property type="protein sequence ID" value="MBJ6123086.1"/>
    <property type="molecule type" value="Genomic_DNA"/>
</dbReference>
<feature type="transmembrane region" description="Helical" evidence="1">
    <location>
        <begin position="23"/>
        <end position="41"/>
    </location>
</feature>
<feature type="transmembrane region" description="Helical" evidence="1">
    <location>
        <begin position="116"/>
        <end position="136"/>
    </location>
</feature>
<keyword evidence="1" id="KW-0472">Membrane</keyword>
<feature type="transmembrane region" description="Helical" evidence="1">
    <location>
        <begin position="199"/>
        <end position="218"/>
    </location>
</feature>
<dbReference type="RefSeq" id="WP_199039783.1">
    <property type="nucleotide sequence ID" value="NZ_JAELXS010000008.1"/>
</dbReference>
<dbReference type="InterPro" id="IPR009781">
    <property type="entry name" value="DUF1345"/>
</dbReference>
<evidence type="ECO:0000313" key="2">
    <source>
        <dbReference type="EMBL" id="MBJ6123086.1"/>
    </source>
</evidence>
<protein>
    <submittedName>
        <fullName evidence="2">DUF1345 domain-containing protein</fullName>
    </submittedName>
</protein>
<keyword evidence="1" id="KW-0812">Transmembrane</keyword>
<sequence>MAHKLETQSVWWGLGQRVAPPRFVLFVIVFLAALAACIPWLGRGRGIMAAFDIGATVFLISIATLLGHGEAARMRAAARLNDANRAVLLGFTGVTMIVILVAVAGELKGRNDTLSIVLVVSTLVLAWLFSNTIYALHYAHLYYSEGDDGKDEGGLGFPGDGTPDYWDFAYFSFTLGMTFQTSDVEIGNRRIRRVVLGQSMAAFVFNIGVLAFTINVLGGGG</sequence>
<evidence type="ECO:0000313" key="3">
    <source>
        <dbReference type="Proteomes" id="UP000640426"/>
    </source>
</evidence>
<organism evidence="2 3">
    <name type="scientific">Sphingomonas mollis</name>
    <dbReference type="NCBI Taxonomy" id="2795726"/>
    <lineage>
        <taxon>Bacteria</taxon>
        <taxon>Pseudomonadati</taxon>
        <taxon>Pseudomonadota</taxon>
        <taxon>Alphaproteobacteria</taxon>
        <taxon>Sphingomonadales</taxon>
        <taxon>Sphingomonadaceae</taxon>
        <taxon>Sphingomonas</taxon>
    </lineage>
</organism>
<feature type="transmembrane region" description="Helical" evidence="1">
    <location>
        <begin position="47"/>
        <end position="66"/>
    </location>
</feature>
<reference evidence="3" key="1">
    <citation type="submission" date="2020-12" db="EMBL/GenBank/DDBJ databases">
        <title>Hymenobacter sp.</title>
        <authorList>
            <person name="Kim M.K."/>
        </authorList>
    </citation>
    <scope>NUCLEOTIDE SEQUENCE [LARGE SCALE GENOMIC DNA]</scope>
    <source>
        <strain evidence="3">BT553</strain>
    </source>
</reference>
<comment type="caution">
    <text evidence="2">The sequence shown here is derived from an EMBL/GenBank/DDBJ whole genome shotgun (WGS) entry which is preliminary data.</text>
</comment>
<evidence type="ECO:0000256" key="1">
    <source>
        <dbReference type="SAM" id="Phobius"/>
    </source>
</evidence>
<name>A0ABS0XSS2_9SPHN</name>
<gene>
    <name evidence="2" type="ORF">JAO74_14910</name>
</gene>